<dbReference type="GeneTree" id="ENSGT00940000155582"/>
<keyword evidence="6" id="KW-1185">Reference proteome</keyword>
<reference evidence="5" key="2">
    <citation type="submission" date="2025-08" db="UniProtKB">
        <authorList>
            <consortium name="Ensembl"/>
        </authorList>
    </citation>
    <scope>IDENTIFICATION</scope>
</reference>
<evidence type="ECO:0000259" key="4">
    <source>
        <dbReference type="Pfam" id="PF00009"/>
    </source>
</evidence>
<dbReference type="InterPro" id="IPR050100">
    <property type="entry name" value="TRAFAC_GTPase_members"/>
</dbReference>
<reference evidence="6" key="1">
    <citation type="submission" date="2018-12" db="EMBL/GenBank/DDBJ databases">
        <authorList>
            <person name="Yazar S."/>
        </authorList>
    </citation>
    <scope>NUCLEOTIDE SEQUENCE [LARGE SCALE GENOMIC DNA]</scope>
</reference>
<dbReference type="Pfam" id="PF07145">
    <property type="entry name" value="PAM2"/>
    <property type="match status" value="1"/>
</dbReference>
<feature type="region of interest" description="Disordered" evidence="3">
    <location>
        <begin position="83"/>
        <end position="132"/>
    </location>
</feature>
<dbReference type="InterPro" id="IPR009818">
    <property type="entry name" value="PAM2_motif"/>
</dbReference>
<evidence type="ECO:0000313" key="6">
    <source>
        <dbReference type="Proteomes" id="UP000314987"/>
    </source>
</evidence>
<dbReference type="GO" id="GO:0003924">
    <property type="term" value="F:GTPase activity"/>
    <property type="evidence" value="ECO:0007669"/>
    <property type="project" value="InterPro"/>
</dbReference>
<dbReference type="Ensembl" id="ENSVURT00010000356.1">
    <property type="protein sequence ID" value="ENSVURP00010000307.1"/>
    <property type="gene ID" value="ENSVURG00010000293.1"/>
</dbReference>
<proteinExistence type="predicted"/>
<dbReference type="AlphaFoldDB" id="A0A4X2JT78"/>
<feature type="compositionally biased region" description="Polar residues" evidence="3">
    <location>
        <begin position="123"/>
        <end position="132"/>
    </location>
</feature>
<accession>A0A4X2JT78</accession>
<name>A0A4X2JT78_VOMUR</name>
<evidence type="ECO:0000256" key="1">
    <source>
        <dbReference type="ARBA" id="ARBA00022741"/>
    </source>
</evidence>
<dbReference type="InterPro" id="IPR000795">
    <property type="entry name" value="T_Tr_GTP-bd_dom"/>
</dbReference>
<dbReference type="GO" id="GO:0005525">
    <property type="term" value="F:GTP binding"/>
    <property type="evidence" value="ECO:0007669"/>
    <property type="project" value="UniProtKB-KW"/>
</dbReference>
<feature type="region of interest" description="Disordered" evidence="3">
    <location>
        <begin position="147"/>
        <end position="199"/>
    </location>
</feature>
<organism evidence="5 6">
    <name type="scientific">Vombatus ursinus</name>
    <name type="common">Common wombat</name>
    <dbReference type="NCBI Taxonomy" id="29139"/>
    <lineage>
        <taxon>Eukaryota</taxon>
        <taxon>Metazoa</taxon>
        <taxon>Chordata</taxon>
        <taxon>Craniata</taxon>
        <taxon>Vertebrata</taxon>
        <taxon>Euteleostomi</taxon>
        <taxon>Mammalia</taxon>
        <taxon>Metatheria</taxon>
        <taxon>Diprotodontia</taxon>
        <taxon>Vombatidae</taxon>
        <taxon>Vombatus</taxon>
    </lineage>
</organism>
<dbReference type="InterPro" id="IPR027417">
    <property type="entry name" value="P-loop_NTPase"/>
</dbReference>
<feature type="compositionally biased region" description="Low complexity" evidence="3">
    <location>
        <begin position="96"/>
        <end position="105"/>
    </location>
</feature>
<keyword evidence="1" id="KW-0547">Nucleotide-binding</keyword>
<evidence type="ECO:0000313" key="5">
    <source>
        <dbReference type="Ensembl" id="ENSVURP00010000307.1"/>
    </source>
</evidence>
<dbReference type="SUPFAM" id="SSF52540">
    <property type="entry name" value="P-loop containing nucleoside triphosphate hydrolases"/>
    <property type="match status" value="1"/>
</dbReference>
<dbReference type="Proteomes" id="UP000314987">
    <property type="component" value="Unassembled WGS sequence"/>
</dbReference>
<sequence length="271" mass="28553">MDRGSGSSGSSSSDSAPDCWDQADMEAPGPGGAPPVAAATAQAAAAEAEAQSLSAAFSRQLNVNAKPFVPNVHAAEFVPSFLRGPVQQQPPPPPARAAAAATAQGDGPGAGGPAGPNAPVEPSQEQSVLHEGSNSAICMDISESFVENGETEMSPEEAWEHKAEPSEAQPGGGSLGDRGPPEEMMMEEEEEIPKPKSVVALPGAPKKEYVNVVFIGHVDAGKSTIGGQIMYLTEMVDKRTLEKYEREAKEKNRETWYLSWALDTNQEERDR</sequence>
<dbReference type="Pfam" id="PF00009">
    <property type="entry name" value="GTP_EFTU"/>
    <property type="match status" value="1"/>
</dbReference>
<dbReference type="STRING" id="29139.ENSVURP00010000307"/>
<dbReference type="OMA" id="NMEVSEP"/>
<feature type="domain" description="Tr-type G" evidence="4">
    <location>
        <begin position="207"/>
        <end position="271"/>
    </location>
</feature>
<evidence type="ECO:0000256" key="3">
    <source>
        <dbReference type="SAM" id="MobiDB-lite"/>
    </source>
</evidence>
<evidence type="ECO:0000256" key="2">
    <source>
        <dbReference type="ARBA" id="ARBA00023134"/>
    </source>
</evidence>
<protein>
    <recommendedName>
        <fullName evidence="4">Tr-type G domain-containing protein</fullName>
    </recommendedName>
</protein>
<feature type="compositionally biased region" description="Low complexity" evidence="3">
    <location>
        <begin position="1"/>
        <end position="15"/>
    </location>
</feature>
<reference evidence="5" key="3">
    <citation type="submission" date="2025-09" db="UniProtKB">
        <authorList>
            <consortium name="Ensembl"/>
        </authorList>
    </citation>
    <scope>IDENTIFICATION</scope>
</reference>
<dbReference type="Gene3D" id="3.40.50.300">
    <property type="entry name" value="P-loop containing nucleotide triphosphate hydrolases"/>
    <property type="match status" value="1"/>
</dbReference>
<feature type="region of interest" description="Disordered" evidence="3">
    <location>
        <begin position="1"/>
        <end position="40"/>
    </location>
</feature>
<keyword evidence="2" id="KW-0342">GTP-binding</keyword>
<dbReference type="PANTHER" id="PTHR23115">
    <property type="entry name" value="TRANSLATION FACTOR"/>
    <property type="match status" value="1"/>
</dbReference>